<evidence type="ECO:0000313" key="3">
    <source>
        <dbReference type="EMBL" id="POW18756.1"/>
    </source>
</evidence>
<dbReference type="AlphaFoldDB" id="A0A2S4WAF2"/>
<keyword evidence="4" id="KW-1185">Reference proteome</keyword>
<proteinExistence type="predicted"/>
<dbReference type="VEuPathDB" id="FungiDB:PSTT_06436"/>
<keyword evidence="2" id="KW-0732">Signal</keyword>
<feature type="chain" id="PRO_5015702315" evidence="2">
    <location>
        <begin position="21"/>
        <end position="479"/>
    </location>
</feature>
<organism evidence="3 4">
    <name type="scientific">Puccinia striiformis</name>
    <dbReference type="NCBI Taxonomy" id="27350"/>
    <lineage>
        <taxon>Eukaryota</taxon>
        <taxon>Fungi</taxon>
        <taxon>Dikarya</taxon>
        <taxon>Basidiomycota</taxon>
        <taxon>Pucciniomycotina</taxon>
        <taxon>Pucciniomycetes</taxon>
        <taxon>Pucciniales</taxon>
        <taxon>Pucciniaceae</taxon>
        <taxon>Puccinia</taxon>
    </lineage>
</organism>
<reference evidence="4" key="2">
    <citation type="journal article" date="2018" name="BMC Genomics">
        <title>Genomic insights into host adaptation between the wheat stripe rust pathogen (Puccinia striiformis f. sp. tritici) and the barley stripe rust pathogen (Puccinia striiformis f. sp. hordei).</title>
        <authorList>
            <person name="Xia C."/>
            <person name="Wang M."/>
            <person name="Yin C."/>
            <person name="Cornejo O.E."/>
            <person name="Hulbert S.H."/>
            <person name="Chen X."/>
        </authorList>
    </citation>
    <scope>NUCLEOTIDE SEQUENCE [LARGE SCALE GENOMIC DNA]</scope>
    <source>
        <strain evidence="4">93TX-2</strain>
    </source>
</reference>
<gene>
    <name evidence="3" type="ORF">PSHT_05548</name>
</gene>
<evidence type="ECO:0000313" key="4">
    <source>
        <dbReference type="Proteomes" id="UP000238274"/>
    </source>
</evidence>
<accession>A0A2S4WAF2</accession>
<name>A0A2S4WAF2_9BASI</name>
<comment type="caution">
    <text evidence="3">The sequence shown here is derived from an EMBL/GenBank/DDBJ whole genome shotgun (WGS) entry which is preliminary data.</text>
</comment>
<dbReference type="PROSITE" id="PS51257">
    <property type="entry name" value="PROKAR_LIPOPROTEIN"/>
    <property type="match status" value="1"/>
</dbReference>
<dbReference type="VEuPathDB" id="FungiDB:PSHT_05548"/>
<evidence type="ECO:0000256" key="2">
    <source>
        <dbReference type="SAM" id="SignalP"/>
    </source>
</evidence>
<reference evidence="3 4" key="1">
    <citation type="submission" date="2017-12" db="EMBL/GenBank/DDBJ databases">
        <title>Gene loss provides genomic basis for host adaptation in cereal stripe rust fungi.</title>
        <authorList>
            <person name="Xia C."/>
        </authorList>
    </citation>
    <scope>NUCLEOTIDE SEQUENCE [LARGE SCALE GENOMIC DNA]</scope>
    <source>
        <strain evidence="3 4">93TX-2</strain>
    </source>
</reference>
<reference evidence="4" key="3">
    <citation type="journal article" date="2018" name="Mol. Plant Microbe Interact.">
        <title>Genome sequence resources for the wheat stripe rust pathogen (Puccinia striiformis f. sp. tritici) and the barley stripe rust pathogen (Puccinia striiformis f. sp. hordei).</title>
        <authorList>
            <person name="Xia C."/>
            <person name="Wang M."/>
            <person name="Yin C."/>
            <person name="Cornejo O.E."/>
            <person name="Hulbert S.H."/>
            <person name="Chen X."/>
        </authorList>
    </citation>
    <scope>NUCLEOTIDE SEQUENCE [LARGE SCALE GENOMIC DNA]</scope>
    <source>
        <strain evidence="4">93TX-2</strain>
    </source>
</reference>
<sequence length="479" mass="54368">MKNLSTPWVVLVSLATSCKSFSDPLRFDAEEDGILSGGSDEEYRQFLDNHDLTAYSSHPLDLPFTGSHSIHFAHDSHLEPTNTAGIGFAGMPIHDNLKEQVNTQLNHRQESDSLQDPPPSNSISHFSWYGISIPDIPTETHTPHLSNEPTASFSARALYQLPGLSPGNKRKTMIDDLADGPALAAPRLFSEPSTTSHPLTKPRNDPNGSMEDVNDNSDILPSRKKSKQASDWFEAETITKSHLVLNMKVLCNNQETRYTFFPQVLDGLIDSKYNPDRILRFKAERIKRFLSLFDSKWKRITTKVHPHGLASLGLTHFYLKANTWAKFYRDLLGTSELDFTERIKKLCRGSTDGPELFDHVVYEKLLDSLLAYFLFVDIISTIFPKPKGVDVRSNERAFFETAFVAFEVHTRTGSVPFEKGSMKKLPFIWPYVTHWFAGREDYGRTALMDRRSGRIVYQFRMFVELVFAHSVESLTSQIT</sequence>
<evidence type="ECO:0000256" key="1">
    <source>
        <dbReference type="SAM" id="MobiDB-lite"/>
    </source>
</evidence>
<feature type="region of interest" description="Disordered" evidence="1">
    <location>
        <begin position="187"/>
        <end position="225"/>
    </location>
</feature>
<dbReference type="EMBL" id="PKSM01000060">
    <property type="protein sequence ID" value="POW18756.1"/>
    <property type="molecule type" value="Genomic_DNA"/>
</dbReference>
<protein>
    <submittedName>
        <fullName evidence="3">Uncharacterized protein</fullName>
    </submittedName>
</protein>
<feature type="signal peptide" evidence="2">
    <location>
        <begin position="1"/>
        <end position="20"/>
    </location>
</feature>
<dbReference type="Proteomes" id="UP000238274">
    <property type="component" value="Unassembled WGS sequence"/>
</dbReference>